<evidence type="ECO:0000256" key="2">
    <source>
        <dbReference type="ARBA" id="ARBA00022980"/>
    </source>
</evidence>
<dbReference type="AlphaFoldDB" id="A0A6J7CGX0"/>
<dbReference type="GO" id="GO:0003735">
    <property type="term" value="F:structural constituent of ribosome"/>
    <property type="evidence" value="ECO:0007669"/>
    <property type="project" value="InterPro"/>
</dbReference>
<dbReference type="Pfam" id="PF00829">
    <property type="entry name" value="Ribosomal_L21p"/>
    <property type="match status" value="1"/>
</dbReference>
<organism evidence="4">
    <name type="scientific">freshwater metagenome</name>
    <dbReference type="NCBI Taxonomy" id="449393"/>
    <lineage>
        <taxon>unclassified sequences</taxon>
        <taxon>metagenomes</taxon>
        <taxon>ecological metagenomes</taxon>
    </lineage>
</organism>
<dbReference type="GO" id="GO:0005737">
    <property type="term" value="C:cytoplasm"/>
    <property type="evidence" value="ECO:0007669"/>
    <property type="project" value="UniProtKB-ARBA"/>
</dbReference>
<comment type="similarity">
    <text evidence="1">Belongs to the bacterial ribosomal protein bL21 family.</text>
</comment>
<name>A0A6J7CGX0_9ZZZZ</name>
<evidence type="ECO:0000256" key="1">
    <source>
        <dbReference type="ARBA" id="ARBA00008563"/>
    </source>
</evidence>
<dbReference type="InterPro" id="IPR028909">
    <property type="entry name" value="bL21-like"/>
</dbReference>
<dbReference type="InterPro" id="IPR001787">
    <property type="entry name" value="Ribosomal_bL21"/>
</dbReference>
<accession>A0A6J7CGX0</accession>
<dbReference type="GO" id="GO:0006412">
    <property type="term" value="P:translation"/>
    <property type="evidence" value="ECO:0007669"/>
    <property type="project" value="InterPro"/>
</dbReference>
<dbReference type="NCBIfam" id="TIGR00061">
    <property type="entry name" value="L21"/>
    <property type="match status" value="1"/>
</dbReference>
<sequence length="120" mass="13049">MYAIVKTGGKQYRVEKGSTLLIERLPEDEGATVALQPIMFRSDEVVLDAAALAKVKVAATIVEHIRGPKIRVFKYKPKSGYKRTAGHRQELTRIKVTDISMGAAKAAAKKAEAKAPAEEA</sequence>
<proteinExistence type="inferred from homology"/>
<evidence type="ECO:0000256" key="3">
    <source>
        <dbReference type="ARBA" id="ARBA00023274"/>
    </source>
</evidence>
<keyword evidence="3" id="KW-0687">Ribonucleoprotein</keyword>
<dbReference type="EMBL" id="CAFBLQ010000002">
    <property type="protein sequence ID" value="CAB4857040.1"/>
    <property type="molecule type" value="Genomic_DNA"/>
</dbReference>
<dbReference type="GO" id="GO:1990904">
    <property type="term" value="C:ribonucleoprotein complex"/>
    <property type="evidence" value="ECO:0007669"/>
    <property type="project" value="UniProtKB-KW"/>
</dbReference>
<dbReference type="HAMAP" id="MF_01363">
    <property type="entry name" value="Ribosomal_bL21"/>
    <property type="match status" value="1"/>
</dbReference>
<dbReference type="SUPFAM" id="SSF141091">
    <property type="entry name" value="L21p-like"/>
    <property type="match status" value="1"/>
</dbReference>
<dbReference type="PANTHER" id="PTHR21349">
    <property type="entry name" value="50S RIBOSOMAL PROTEIN L21"/>
    <property type="match status" value="1"/>
</dbReference>
<gene>
    <name evidence="4" type="ORF">UFOPK3423_00030</name>
</gene>
<evidence type="ECO:0000313" key="4">
    <source>
        <dbReference type="EMBL" id="CAB4857040.1"/>
    </source>
</evidence>
<protein>
    <submittedName>
        <fullName evidence="4">Unannotated protein</fullName>
    </submittedName>
</protein>
<keyword evidence="2" id="KW-0689">Ribosomal protein</keyword>
<dbReference type="PANTHER" id="PTHR21349:SF0">
    <property type="entry name" value="LARGE RIBOSOMAL SUBUNIT PROTEIN BL21M"/>
    <property type="match status" value="1"/>
</dbReference>
<dbReference type="GO" id="GO:0003723">
    <property type="term" value="F:RNA binding"/>
    <property type="evidence" value="ECO:0007669"/>
    <property type="project" value="InterPro"/>
</dbReference>
<dbReference type="GO" id="GO:0005840">
    <property type="term" value="C:ribosome"/>
    <property type="evidence" value="ECO:0007669"/>
    <property type="project" value="UniProtKB-KW"/>
</dbReference>
<dbReference type="InterPro" id="IPR036164">
    <property type="entry name" value="bL21-like_sf"/>
</dbReference>
<reference evidence="4" key="1">
    <citation type="submission" date="2020-05" db="EMBL/GenBank/DDBJ databases">
        <authorList>
            <person name="Chiriac C."/>
            <person name="Salcher M."/>
            <person name="Ghai R."/>
            <person name="Kavagutti S V."/>
        </authorList>
    </citation>
    <scope>NUCLEOTIDE SEQUENCE</scope>
</reference>